<dbReference type="InterPro" id="IPR043134">
    <property type="entry name" value="GTP-CH-I_N"/>
</dbReference>
<keyword evidence="8" id="KW-1185">Reference proteome</keyword>
<dbReference type="EC" id="3.5.4.16" evidence="5"/>
<evidence type="ECO:0000256" key="2">
    <source>
        <dbReference type="ARBA" id="ARBA00005080"/>
    </source>
</evidence>
<feature type="binding site" evidence="5">
    <location>
        <position position="79"/>
    </location>
    <ligand>
        <name>Zn(2+)</name>
        <dbReference type="ChEBI" id="CHEBI:29105"/>
    </ligand>
</feature>
<keyword evidence="5" id="KW-0479">Metal-binding</keyword>
<dbReference type="SUPFAM" id="SSF55620">
    <property type="entry name" value="Tetrahydrobiopterin biosynthesis enzymes-like"/>
    <property type="match status" value="1"/>
</dbReference>
<dbReference type="HAMAP" id="MF_00223">
    <property type="entry name" value="FolE"/>
    <property type="match status" value="1"/>
</dbReference>
<evidence type="ECO:0000259" key="6">
    <source>
        <dbReference type="Pfam" id="PF01227"/>
    </source>
</evidence>
<dbReference type="Gene3D" id="1.10.286.10">
    <property type="match status" value="1"/>
</dbReference>
<protein>
    <recommendedName>
        <fullName evidence="5">GTP cyclohydrolase 1</fullName>
        <ecNumber evidence="5">3.5.4.16</ecNumber>
    </recommendedName>
    <alternativeName>
        <fullName evidence="5">GTP cyclohydrolase I</fullName>
        <shortName evidence="5">GTP-CH-I</shortName>
    </alternativeName>
</protein>
<dbReference type="InterPro" id="IPR043133">
    <property type="entry name" value="GTP-CH-I_C/QueF"/>
</dbReference>
<keyword evidence="5" id="KW-0547">Nucleotide-binding</keyword>
<dbReference type="PANTHER" id="PTHR11109:SF7">
    <property type="entry name" value="GTP CYCLOHYDROLASE 1"/>
    <property type="match status" value="1"/>
</dbReference>
<organism evidence="7 8">
    <name type="scientific">Candidatus Dehalogenimonas loeffleri</name>
    <dbReference type="NCBI Taxonomy" id="3127115"/>
    <lineage>
        <taxon>Bacteria</taxon>
        <taxon>Bacillati</taxon>
        <taxon>Chloroflexota</taxon>
        <taxon>Dehalococcoidia</taxon>
        <taxon>Dehalococcoidales</taxon>
        <taxon>Dehalococcoidaceae</taxon>
        <taxon>Dehalogenimonas</taxon>
    </lineage>
</organism>
<proteinExistence type="inferred from homology"/>
<dbReference type="NCBIfam" id="NF006826">
    <property type="entry name" value="PRK09347.1-3"/>
    <property type="match status" value="1"/>
</dbReference>
<dbReference type="PROSITE" id="PS00859">
    <property type="entry name" value="GTP_CYCLOHYDROL_1_1"/>
    <property type="match status" value="1"/>
</dbReference>
<keyword evidence="5" id="KW-0862">Zinc</keyword>
<feature type="binding site" evidence="5">
    <location>
        <position position="149"/>
    </location>
    <ligand>
        <name>Zn(2+)</name>
        <dbReference type="ChEBI" id="CHEBI:29105"/>
    </ligand>
</feature>
<comment type="pathway">
    <text evidence="2 5">Cofactor biosynthesis; 7,8-dihydroneopterin triphosphate biosynthesis; 7,8-dihydroneopterin triphosphate from GTP: step 1/1.</text>
</comment>
<dbReference type="InterPro" id="IPR001474">
    <property type="entry name" value="GTP_CycHdrlase_I"/>
</dbReference>
<dbReference type="PANTHER" id="PTHR11109">
    <property type="entry name" value="GTP CYCLOHYDROLASE I"/>
    <property type="match status" value="1"/>
</dbReference>
<dbReference type="GO" id="GO:0003934">
    <property type="term" value="F:GTP cyclohydrolase I activity"/>
    <property type="evidence" value="ECO:0007669"/>
    <property type="project" value="UniProtKB-EC"/>
</dbReference>
<dbReference type="EMBL" id="CP146612">
    <property type="protein sequence ID" value="WWX25556.1"/>
    <property type="molecule type" value="Genomic_DNA"/>
</dbReference>
<comment type="similarity">
    <text evidence="5">Belongs to the GTP cyclohydrolase I family.</text>
</comment>
<dbReference type="RefSeq" id="WP_338737825.1">
    <property type="nucleotide sequence ID" value="NZ_CP146612.1"/>
</dbReference>
<dbReference type="Proteomes" id="UP001375370">
    <property type="component" value="Chromosome"/>
</dbReference>
<evidence type="ECO:0000256" key="4">
    <source>
        <dbReference type="ARBA" id="ARBA00022801"/>
    </source>
</evidence>
<comment type="catalytic activity">
    <reaction evidence="1 5">
        <text>GTP + H2O = 7,8-dihydroneopterin 3'-triphosphate + formate + H(+)</text>
        <dbReference type="Rhea" id="RHEA:17473"/>
        <dbReference type="ChEBI" id="CHEBI:15377"/>
        <dbReference type="ChEBI" id="CHEBI:15378"/>
        <dbReference type="ChEBI" id="CHEBI:15740"/>
        <dbReference type="ChEBI" id="CHEBI:37565"/>
        <dbReference type="ChEBI" id="CHEBI:58462"/>
        <dbReference type="EC" id="3.5.4.16"/>
    </reaction>
</comment>
<sequence length="186" mass="20320">MIDEKAIAAAVKTMLQAIGDDPEREGLRETPERVARMYTEIFAGIDKNPADDLKVGYELGHREMVILKDIPFHSMCEHHLLPFSGVVHIGYVPGTDGRVVGISKLARVVETVARRPQIQERMATEIADAIVEGLNPDGVGVVIAAEHMCMTMRGIKKPGSKVLTSALRGGFAKRAATRAEFMSLIQ</sequence>
<dbReference type="InterPro" id="IPR020602">
    <property type="entry name" value="GTP_CycHdrlase_I_dom"/>
</dbReference>
<dbReference type="NCBIfam" id="TIGR00063">
    <property type="entry name" value="folE"/>
    <property type="match status" value="1"/>
</dbReference>
<dbReference type="InterPro" id="IPR018234">
    <property type="entry name" value="GTP_CycHdrlase_I_CS"/>
</dbReference>
<feature type="binding site" evidence="5">
    <location>
        <position position="76"/>
    </location>
    <ligand>
        <name>Zn(2+)</name>
        <dbReference type="ChEBI" id="CHEBI:29105"/>
    </ligand>
</feature>
<keyword evidence="4 5" id="KW-0378">Hydrolase</keyword>
<accession>A0ABZ2J3S3</accession>
<keyword evidence="5" id="KW-0342">GTP-binding</keyword>
<comment type="subunit">
    <text evidence="5">Homopolymer.</text>
</comment>
<evidence type="ECO:0000256" key="5">
    <source>
        <dbReference type="HAMAP-Rule" id="MF_00223"/>
    </source>
</evidence>
<evidence type="ECO:0000313" key="7">
    <source>
        <dbReference type="EMBL" id="WWX25556.1"/>
    </source>
</evidence>
<reference evidence="7 8" key="1">
    <citation type="submission" date="2024-03" db="EMBL/GenBank/DDBJ databases">
        <title>A Dehalogenimonas Isolated from Estuarine Sediments Dihaloeliminates Chlorinated Alkanes.</title>
        <authorList>
            <person name="Yang Y."/>
            <person name="Wang H."/>
        </authorList>
    </citation>
    <scope>NUCLEOTIDE SEQUENCE [LARGE SCALE GENOMIC DNA]</scope>
    <source>
        <strain evidence="7 8">W</strain>
    </source>
</reference>
<evidence type="ECO:0000256" key="3">
    <source>
        <dbReference type="ARBA" id="ARBA00022563"/>
    </source>
</evidence>
<gene>
    <name evidence="5 7" type="primary">folE</name>
    <name evidence="7" type="ORF">V8247_00880</name>
</gene>
<keyword evidence="3 5" id="KW-0554">One-carbon metabolism</keyword>
<dbReference type="Pfam" id="PF01227">
    <property type="entry name" value="GTP_cyclohydroI"/>
    <property type="match status" value="1"/>
</dbReference>
<dbReference type="Gene3D" id="3.30.1130.10">
    <property type="match status" value="1"/>
</dbReference>
<evidence type="ECO:0000256" key="1">
    <source>
        <dbReference type="ARBA" id="ARBA00001052"/>
    </source>
</evidence>
<dbReference type="NCBIfam" id="NF006825">
    <property type="entry name" value="PRK09347.1-2"/>
    <property type="match status" value="1"/>
</dbReference>
<evidence type="ECO:0000313" key="8">
    <source>
        <dbReference type="Proteomes" id="UP001375370"/>
    </source>
</evidence>
<name>A0ABZ2J3S3_9CHLR</name>
<feature type="domain" description="GTP cyclohydrolase I" evidence="6">
    <location>
        <begin position="7"/>
        <end position="185"/>
    </location>
</feature>